<reference evidence="3" key="1">
    <citation type="submission" date="2017-02" db="EMBL/GenBank/DDBJ databases">
        <authorList>
            <person name="Varghese N."/>
            <person name="Submissions S."/>
        </authorList>
    </citation>
    <scope>NUCLEOTIDE SEQUENCE [LARGE SCALE GENOMIC DNA]</scope>
    <source>
        <strain evidence="3">DSM 22224</strain>
    </source>
</reference>
<dbReference type="AlphaFoldDB" id="A0A1T4KLQ5"/>
<gene>
    <name evidence="2" type="ORF">SAMN04488128_101200</name>
</gene>
<dbReference type="InterPro" id="IPR029058">
    <property type="entry name" value="AB_hydrolase_fold"/>
</dbReference>
<dbReference type="InterPro" id="IPR000073">
    <property type="entry name" value="AB_hydrolase_1"/>
</dbReference>
<dbReference type="OrthoDB" id="2247630at2"/>
<dbReference type="SUPFAM" id="SSF53474">
    <property type="entry name" value="alpha/beta-Hydrolases"/>
    <property type="match status" value="1"/>
</dbReference>
<sequence length="272" mass="28846">MMTVKNDGNYADVNGLKMYYEVHGQGRPLLLLPGAVSGVGTAFGCLIPLLAADRQVIAVEFQGYGHTADIPDRPLSFEQLADDVIALLQLLAIREADFFGYSTGAGVALQIAMRQPSLVGKLILASCTFNSSGRHPALSGLESLLTAEGMKGTPYEAEYLSTAPRPEDWSGHLKKVAAFNKKIQEWPVDAIRNIQAPALIIAGDADIVQPEHAVALFRLLGGGSLGELSMPASRLAILPGTMHTALTTKTDLLMAIIPDFLGGHISLITASA</sequence>
<dbReference type="InterPro" id="IPR050471">
    <property type="entry name" value="AB_hydrolase"/>
</dbReference>
<dbReference type="Proteomes" id="UP000190367">
    <property type="component" value="Unassembled WGS sequence"/>
</dbReference>
<name>A0A1T4KLQ5_9BACT</name>
<evidence type="ECO:0000259" key="1">
    <source>
        <dbReference type="Pfam" id="PF12697"/>
    </source>
</evidence>
<dbReference type="PANTHER" id="PTHR43433:SF5">
    <property type="entry name" value="AB HYDROLASE-1 DOMAIN-CONTAINING PROTEIN"/>
    <property type="match status" value="1"/>
</dbReference>
<organism evidence="2 3">
    <name type="scientific">Chitinophaga eiseniae</name>
    <dbReference type="NCBI Taxonomy" id="634771"/>
    <lineage>
        <taxon>Bacteria</taxon>
        <taxon>Pseudomonadati</taxon>
        <taxon>Bacteroidota</taxon>
        <taxon>Chitinophagia</taxon>
        <taxon>Chitinophagales</taxon>
        <taxon>Chitinophagaceae</taxon>
        <taxon>Chitinophaga</taxon>
    </lineage>
</organism>
<dbReference type="STRING" id="634771.SAMN04488128_101200"/>
<proteinExistence type="predicted"/>
<dbReference type="EMBL" id="FUWZ01000001">
    <property type="protein sequence ID" value="SJZ43330.1"/>
    <property type="molecule type" value="Genomic_DNA"/>
</dbReference>
<protein>
    <submittedName>
        <fullName evidence="2">Pimeloyl-ACP methyl ester carboxylesterase</fullName>
    </submittedName>
</protein>
<accession>A0A1T4KLQ5</accession>
<dbReference type="RefSeq" id="WP_078666923.1">
    <property type="nucleotide sequence ID" value="NZ_FUWZ01000001.1"/>
</dbReference>
<dbReference type="Gene3D" id="3.40.50.1820">
    <property type="entry name" value="alpha/beta hydrolase"/>
    <property type="match status" value="1"/>
</dbReference>
<dbReference type="PANTHER" id="PTHR43433">
    <property type="entry name" value="HYDROLASE, ALPHA/BETA FOLD FAMILY PROTEIN"/>
    <property type="match status" value="1"/>
</dbReference>
<evidence type="ECO:0000313" key="3">
    <source>
        <dbReference type="Proteomes" id="UP000190367"/>
    </source>
</evidence>
<keyword evidence="3" id="KW-1185">Reference proteome</keyword>
<dbReference type="Pfam" id="PF12697">
    <property type="entry name" value="Abhydrolase_6"/>
    <property type="match status" value="1"/>
</dbReference>
<evidence type="ECO:0000313" key="2">
    <source>
        <dbReference type="EMBL" id="SJZ43330.1"/>
    </source>
</evidence>
<feature type="domain" description="AB hydrolase-1" evidence="1">
    <location>
        <begin position="29"/>
        <end position="225"/>
    </location>
</feature>
<dbReference type="PRINTS" id="PR00111">
    <property type="entry name" value="ABHYDROLASE"/>
</dbReference>